<dbReference type="Proteomes" id="UP000053557">
    <property type="component" value="Unassembled WGS sequence"/>
</dbReference>
<keyword evidence="2" id="KW-1185">Reference proteome</keyword>
<gene>
    <name evidence="1" type="ORF">ATW55_08930</name>
</gene>
<accession>A0A101XSU0</accession>
<name>A0A101XSU0_9BACL</name>
<dbReference type="RefSeq" id="WP_067713029.1">
    <property type="nucleotide sequence ID" value="NZ_LPVJ01000009.1"/>
</dbReference>
<evidence type="ECO:0000313" key="1">
    <source>
        <dbReference type="EMBL" id="KUO96908.1"/>
    </source>
</evidence>
<dbReference type="AlphaFoldDB" id="A0A101XSU0"/>
<dbReference type="Pfam" id="PF07293">
    <property type="entry name" value="DUF1450"/>
    <property type="match status" value="1"/>
</dbReference>
<comment type="caution">
    <text evidence="1">The sequence shown here is derived from an EMBL/GenBank/DDBJ whole genome shotgun (WGS) entry which is preliminary data.</text>
</comment>
<protein>
    <recommendedName>
        <fullName evidence="3">DUF1450 domain-containing protein</fullName>
    </recommendedName>
</protein>
<organism evidence="1 2">
    <name type="scientific">Ferroacidibacillus organovorans</name>
    <dbReference type="NCBI Taxonomy" id="1765683"/>
    <lineage>
        <taxon>Bacteria</taxon>
        <taxon>Bacillati</taxon>
        <taxon>Bacillota</taxon>
        <taxon>Bacilli</taxon>
        <taxon>Bacillales</taxon>
        <taxon>Alicyclobacillaceae</taxon>
        <taxon>Ferroacidibacillus</taxon>
    </lineage>
</organism>
<sequence>MASAVQLTFCKKNLALYSQSVLEAISRDYPDVEIELKDCADVCGTCTDIPFAIRNGALIGGRDPRDLYKKLERGMKFLFEEKLPGTAGYVEAK</sequence>
<dbReference type="OrthoDB" id="1684419at2"/>
<evidence type="ECO:0008006" key="3">
    <source>
        <dbReference type="Google" id="ProtNLM"/>
    </source>
</evidence>
<proteinExistence type="predicted"/>
<reference evidence="1 2" key="1">
    <citation type="submission" date="2015-12" db="EMBL/GenBank/DDBJ databases">
        <title>Draft genome sequence of Acidibacillus ferrooxidans ITV001, isolated from a chalcopyrite acid mine drainage site in Brazil.</title>
        <authorList>
            <person name="Dall'Agnol H."/>
            <person name="Nancucheo I."/>
            <person name="Johnson B."/>
            <person name="Oliveira R."/>
            <person name="Leite L."/>
            <person name="Pylro V."/>
            <person name="Nunes G.L."/>
            <person name="Tzotzos G."/>
            <person name="Fernandes G.R."/>
            <person name="Dutra J."/>
            <person name="Orellana S.C."/>
            <person name="Oliveira G."/>
        </authorList>
    </citation>
    <scope>NUCLEOTIDE SEQUENCE [LARGE SCALE GENOMIC DNA]</scope>
    <source>
        <strain evidence="2">ITV01</strain>
    </source>
</reference>
<dbReference type="EMBL" id="LPVJ01000009">
    <property type="protein sequence ID" value="KUO96908.1"/>
    <property type="molecule type" value="Genomic_DNA"/>
</dbReference>
<dbReference type="InterPro" id="IPR009910">
    <property type="entry name" value="DUF1450"/>
</dbReference>
<evidence type="ECO:0000313" key="2">
    <source>
        <dbReference type="Proteomes" id="UP000053557"/>
    </source>
</evidence>